<dbReference type="SUPFAM" id="SSF88946">
    <property type="entry name" value="Sigma2 domain of RNA polymerase sigma factors"/>
    <property type="match status" value="1"/>
</dbReference>
<protein>
    <submittedName>
        <fullName evidence="7">RNA polymerase, sigma 28 subunit, SigD/FliA/WhiG</fullName>
    </submittedName>
</protein>
<dbReference type="EMBL" id="OBEI01000004">
    <property type="protein sequence ID" value="SNZ08116.1"/>
    <property type="molecule type" value="Genomic_DNA"/>
</dbReference>
<evidence type="ECO:0000313" key="8">
    <source>
        <dbReference type="Proteomes" id="UP000219036"/>
    </source>
</evidence>
<keyword evidence="8" id="KW-1185">Reference proteome</keyword>
<evidence type="ECO:0000256" key="1">
    <source>
        <dbReference type="ARBA" id="ARBA00023015"/>
    </source>
</evidence>
<dbReference type="GO" id="GO:0006352">
    <property type="term" value="P:DNA-templated transcription initiation"/>
    <property type="evidence" value="ECO:0007669"/>
    <property type="project" value="InterPro"/>
</dbReference>
<dbReference type="NCBIfam" id="TIGR02937">
    <property type="entry name" value="sigma70-ECF"/>
    <property type="match status" value="1"/>
</dbReference>
<dbReference type="OrthoDB" id="9799825at2"/>
<accession>A0A285NJS0</accession>
<dbReference type="InterPro" id="IPR007630">
    <property type="entry name" value="RNA_pol_sigma70_r4"/>
</dbReference>
<dbReference type="GO" id="GO:0016987">
    <property type="term" value="F:sigma factor activity"/>
    <property type="evidence" value="ECO:0007669"/>
    <property type="project" value="UniProtKB-KW"/>
</dbReference>
<dbReference type="GO" id="GO:0003677">
    <property type="term" value="F:DNA binding"/>
    <property type="evidence" value="ECO:0007669"/>
    <property type="project" value="UniProtKB-KW"/>
</dbReference>
<dbReference type="Pfam" id="PF04542">
    <property type="entry name" value="Sigma70_r2"/>
    <property type="match status" value="1"/>
</dbReference>
<evidence type="ECO:0000256" key="3">
    <source>
        <dbReference type="ARBA" id="ARBA00023125"/>
    </source>
</evidence>
<dbReference type="PRINTS" id="PR00046">
    <property type="entry name" value="SIGMA70FCT"/>
</dbReference>
<feature type="domain" description="RNA polymerase sigma-70 region 4" evidence="6">
    <location>
        <begin position="152"/>
        <end position="200"/>
    </location>
</feature>
<evidence type="ECO:0000259" key="5">
    <source>
        <dbReference type="Pfam" id="PF04542"/>
    </source>
</evidence>
<dbReference type="InterPro" id="IPR007627">
    <property type="entry name" value="RNA_pol_sigma70_r2"/>
</dbReference>
<evidence type="ECO:0000256" key="2">
    <source>
        <dbReference type="ARBA" id="ARBA00023082"/>
    </source>
</evidence>
<dbReference type="PANTHER" id="PTHR30385:SF7">
    <property type="entry name" value="RNA POLYMERASE SIGMA FACTOR FLIA"/>
    <property type="match status" value="1"/>
</dbReference>
<dbReference type="Proteomes" id="UP000219036">
    <property type="component" value="Unassembled WGS sequence"/>
</dbReference>
<evidence type="ECO:0000256" key="4">
    <source>
        <dbReference type="ARBA" id="ARBA00023163"/>
    </source>
</evidence>
<dbReference type="InterPro" id="IPR014284">
    <property type="entry name" value="RNA_pol_sigma-70_dom"/>
</dbReference>
<keyword evidence="2" id="KW-0731">Sigma factor</keyword>
<dbReference type="PANTHER" id="PTHR30385">
    <property type="entry name" value="SIGMA FACTOR F FLAGELLAR"/>
    <property type="match status" value="1"/>
</dbReference>
<dbReference type="RefSeq" id="WP_097000342.1">
    <property type="nucleotide sequence ID" value="NZ_OBEI01000004.1"/>
</dbReference>
<dbReference type="CDD" id="cd06171">
    <property type="entry name" value="Sigma70_r4"/>
    <property type="match status" value="1"/>
</dbReference>
<dbReference type="Gene3D" id="1.20.140.160">
    <property type="match status" value="1"/>
</dbReference>
<dbReference type="Gene3D" id="1.10.1740.10">
    <property type="match status" value="1"/>
</dbReference>
<sequence>MDKKEREKLILDNLSLVKKVASKIYYRLPKGDIEFDDLVNVGVIGLMKAIEKYDKDKARFSTYAYIKIRGEILDYLRSLDIVPRTVRDKIKKEPPLEEGKPVPLSNTAVMVSIEKALSSDESFKIIDTLVSGRETPEEEVIKEDQKEKLLKALELLSEKEKKVLQMLYFEEKDLKAVAEEINVSVSRVSQIKSEAIKKLKSVYVY</sequence>
<dbReference type="InterPro" id="IPR013324">
    <property type="entry name" value="RNA_pol_sigma_r3/r4-like"/>
</dbReference>
<name>A0A285NJS0_9AQUI</name>
<dbReference type="InterPro" id="IPR013325">
    <property type="entry name" value="RNA_pol_sigma_r2"/>
</dbReference>
<feature type="domain" description="RNA polymerase sigma-70 region 2" evidence="5">
    <location>
        <begin position="9"/>
        <end position="78"/>
    </location>
</feature>
<dbReference type="AlphaFoldDB" id="A0A285NJS0"/>
<evidence type="ECO:0000313" key="7">
    <source>
        <dbReference type="EMBL" id="SNZ08116.1"/>
    </source>
</evidence>
<keyword evidence="3" id="KW-0238">DNA-binding</keyword>
<dbReference type="SUPFAM" id="SSF88659">
    <property type="entry name" value="Sigma3 and sigma4 domains of RNA polymerase sigma factors"/>
    <property type="match status" value="1"/>
</dbReference>
<dbReference type="Pfam" id="PF04545">
    <property type="entry name" value="Sigma70_r4"/>
    <property type="match status" value="1"/>
</dbReference>
<reference evidence="8" key="1">
    <citation type="submission" date="2017-09" db="EMBL/GenBank/DDBJ databases">
        <authorList>
            <person name="Varghese N."/>
            <person name="Submissions S."/>
        </authorList>
    </citation>
    <scope>NUCLEOTIDE SEQUENCE [LARGE SCALE GENOMIC DNA]</scope>
    <source>
        <strain evidence="8">DSM 15103</strain>
    </source>
</reference>
<keyword evidence="4" id="KW-0804">Transcription</keyword>
<evidence type="ECO:0000259" key="6">
    <source>
        <dbReference type="Pfam" id="PF04545"/>
    </source>
</evidence>
<gene>
    <name evidence="7" type="ORF">SAMN06265182_1167</name>
</gene>
<dbReference type="InterPro" id="IPR000943">
    <property type="entry name" value="RNA_pol_sigma70"/>
</dbReference>
<organism evidence="7 8">
    <name type="scientific">Persephonella hydrogeniphila</name>
    <dbReference type="NCBI Taxonomy" id="198703"/>
    <lineage>
        <taxon>Bacteria</taxon>
        <taxon>Pseudomonadati</taxon>
        <taxon>Aquificota</taxon>
        <taxon>Aquificia</taxon>
        <taxon>Aquificales</taxon>
        <taxon>Hydrogenothermaceae</taxon>
        <taxon>Persephonella</taxon>
    </lineage>
</organism>
<proteinExistence type="predicted"/>
<keyword evidence="1" id="KW-0805">Transcription regulation</keyword>